<feature type="transmembrane region" description="Helical" evidence="8">
    <location>
        <begin position="227"/>
        <end position="245"/>
    </location>
</feature>
<evidence type="ECO:0000259" key="9">
    <source>
        <dbReference type="Pfam" id="PF13231"/>
    </source>
</evidence>
<keyword evidence="6 8" id="KW-1133">Transmembrane helix</keyword>
<protein>
    <recommendedName>
        <fullName evidence="9">Glycosyltransferase RgtA/B/C/D-like domain-containing protein</fullName>
    </recommendedName>
</protein>
<feature type="transmembrane region" description="Helical" evidence="8">
    <location>
        <begin position="336"/>
        <end position="355"/>
    </location>
</feature>
<keyword evidence="2" id="KW-1003">Cell membrane</keyword>
<dbReference type="PANTHER" id="PTHR33908">
    <property type="entry name" value="MANNOSYLTRANSFERASE YKCB-RELATED"/>
    <property type="match status" value="1"/>
</dbReference>
<sequence>MPKKEKIILGIILLLALVFRLYKIDAPLGDWHSWRQADTAAVSRNYTRTSIDLLHPRYDDLSNIQSGKYNPEGLRYVEFPIYNALTAILYKIIPFFAVEVIGRVVTIFFSLVTISIIFYLLYKEEGRIAAMAGALTYATFPFFVYYSRVVLPDTTAVSLMFIGIFFAYLFGKNHIKSQSISTVSLIISIVCVALALLTKPTVIFYLIPIMYIFYKKYGYRALQKISIYFYFLAVLIPLIAWRLFITRFPEGIPASDWLIFGVNTGGSLKSIFFRPAFFRWIFYERILNLILGGYMATFLIVGAIKKPHKSALFYSIALAALAYLFVFQGGNVQHDYYQIIILPALAIFVGIGVSLLSRLTDHSNKQLANPILLGLVVCGIFGASWFFSFNQVKDYYNQSDTLASSARAIKIFTEQDSILVTDTVGDTTLLYLSDRRGYPAVTEDLHDLKKRGADYFVTDKTDVIATIKRETEFKHVFENNRITIFKL</sequence>
<dbReference type="PANTHER" id="PTHR33908:SF11">
    <property type="entry name" value="MEMBRANE PROTEIN"/>
    <property type="match status" value="1"/>
</dbReference>
<accession>A0A1F7GJT3</accession>
<evidence type="ECO:0000256" key="4">
    <source>
        <dbReference type="ARBA" id="ARBA00022679"/>
    </source>
</evidence>
<keyword evidence="3" id="KW-0328">Glycosyltransferase</keyword>
<dbReference type="InterPro" id="IPR038731">
    <property type="entry name" value="RgtA/B/C-like"/>
</dbReference>
<evidence type="ECO:0000313" key="10">
    <source>
        <dbReference type="EMBL" id="OGK19280.1"/>
    </source>
</evidence>
<evidence type="ECO:0000256" key="5">
    <source>
        <dbReference type="ARBA" id="ARBA00022692"/>
    </source>
</evidence>
<evidence type="ECO:0000256" key="2">
    <source>
        <dbReference type="ARBA" id="ARBA00022475"/>
    </source>
</evidence>
<keyword evidence="7 8" id="KW-0472">Membrane</keyword>
<feature type="transmembrane region" description="Helical" evidence="8">
    <location>
        <begin position="183"/>
        <end position="207"/>
    </location>
</feature>
<organism evidence="10 11">
    <name type="scientific">Candidatus Roizmanbacteria bacterium RIFCSPHIGHO2_01_FULL_39_24</name>
    <dbReference type="NCBI Taxonomy" id="1802032"/>
    <lineage>
        <taxon>Bacteria</taxon>
        <taxon>Candidatus Roizmaniibacteriota</taxon>
    </lineage>
</organism>
<keyword evidence="4" id="KW-0808">Transferase</keyword>
<feature type="transmembrane region" description="Helical" evidence="8">
    <location>
        <begin position="100"/>
        <end position="121"/>
    </location>
</feature>
<feature type="domain" description="Glycosyltransferase RgtA/B/C/D-like" evidence="9">
    <location>
        <begin position="80"/>
        <end position="241"/>
    </location>
</feature>
<proteinExistence type="predicted"/>
<dbReference type="AlphaFoldDB" id="A0A1F7GJT3"/>
<feature type="transmembrane region" description="Helical" evidence="8">
    <location>
        <begin position="311"/>
        <end position="330"/>
    </location>
</feature>
<dbReference type="GO" id="GO:0005886">
    <property type="term" value="C:plasma membrane"/>
    <property type="evidence" value="ECO:0007669"/>
    <property type="project" value="UniProtKB-SubCell"/>
</dbReference>
<dbReference type="GO" id="GO:0016763">
    <property type="term" value="F:pentosyltransferase activity"/>
    <property type="evidence" value="ECO:0007669"/>
    <property type="project" value="TreeGrafter"/>
</dbReference>
<feature type="transmembrane region" description="Helical" evidence="8">
    <location>
        <begin position="367"/>
        <end position="387"/>
    </location>
</feature>
<dbReference type="Pfam" id="PF13231">
    <property type="entry name" value="PMT_2"/>
    <property type="match status" value="1"/>
</dbReference>
<comment type="caution">
    <text evidence="10">The sequence shown here is derived from an EMBL/GenBank/DDBJ whole genome shotgun (WGS) entry which is preliminary data.</text>
</comment>
<evidence type="ECO:0000256" key="8">
    <source>
        <dbReference type="SAM" id="Phobius"/>
    </source>
</evidence>
<evidence type="ECO:0000256" key="1">
    <source>
        <dbReference type="ARBA" id="ARBA00004651"/>
    </source>
</evidence>
<dbReference type="GO" id="GO:0009103">
    <property type="term" value="P:lipopolysaccharide biosynthetic process"/>
    <property type="evidence" value="ECO:0007669"/>
    <property type="project" value="UniProtKB-ARBA"/>
</dbReference>
<evidence type="ECO:0000313" key="11">
    <source>
        <dbReference type="Proteomes" id="UP000176850"/>
    </source>
</evidence>
<evidence type="ECO:0000256" key="3">
    <source>
        <dbReference type="ARBA" id="ARBA00022676"/>
    </source>
</evidence>
<feature type="transmembrane region" description="Helical" evidence="8">
    <location>
        <begin position="128"/>
        <end position="148"/>
    </location>
</feature>
<comment type="subcellular location">
    <subcellularLocation>
        <location evidence="1">Cell membrane</location>
        <topology evidence="1">Multi-pass membrane protein</topology>
    </subcellularLocation>
</comment>
<keyword evidence="5 8" id="KW-0812">Transmembrane</keyword>
<dbReference type="InterPro" id="IPR050297">
    <property type="entry name" value="LipidA_mod_glycosyltrf_83"/>
</dbReference>
<feature type="transmembrane region" description="Helical" evidence="8">
    <location>
        <begin position="154"/>
        <end position="171"/>
    </location>
</feature>
<evidence type="ECO:0000256" key="6">
    <source>
        <dbReference type="ARBA" id="ARBA00022989"/>
    </source>
</evidence>
<gene>
    <name evidence="10" type="ORF">A2799_00425</name>
</gene>
<dbReference type="Proteomes" id="UP000176850">
    <property type="component" value="Unassembled WGS sequence"/>
</dbReference>
<reference evidence="10 11" key="1">
    <citation type="journal article" date="2016" name="Nat. Commun.">
        <title>Thousands of microbial genomes shed light on interconnected biogeochemical processes in an aquifer system.</title>
        <authorList>
            <person name="Anantharaman K."/>
            <person name="Brown C.T."/>
            <person name="Hug L.A."/>
            <person name="Sharon I."/>
            <person name="Castelle C.J."/>
            <person name="Probst A.J."/>
            <person name="Thomas B.C."/>
            <person name="Singh A."/>
            <person name="Wilkins M.J."/>
            <person name="Karaoz U."/>
            <person name="Brodie E.L."/>
            <person name="Williams K.H."/>
            <person name="Hubbard S.S."/>
            <person name="Banfield J.F."/>
        </authorList>
    </citation>
    <scope>NUCLEOTIDE SEQUENCE [LARGE SCALE GENOMIC DNA]</scope>
</reference>
<evidence type="ECO:0000256" key="7">
    <source>
        <dbReference type="ARBA" id="ARBA00023136"/>
    </source>
</evidence>
<name>A0A1F7GJT3_9BACT</name>
<dbReference type="EMBL" id="MFZH01000013">
    <property type="protein sequence ID" value="OGK19280.1"/>
    <property type="molecule type" value="Genomic_DNA"/>
</dbReference>
<feature type="transmembrane region" description="Helical" evidence="8">
    <location>
        <begin position="286"/>
        <end position="304"/>
    </location>
</feature>